<evidence type="ECO:0000313" key="2">
    <source>
        <dbReference type="EMBL" id="CUS45296.1"/>
    </source>
</evidence>
<protein>
    <submittedName>
        <fullName evidence="2">Uncharacterized protein</fullName>
    </submittedName>
</protein>
<sequence>MYQHIEADLLLPLDRRGGLDAQELLIGEVVDLALDIGGTRLAHLGRLREGADRRGRKARQAEPSLLRRPAIGERRGALRHAGIDRRQPRRDPGIVDQRRGPARCHRRARRCQRFGDRLGTVIQRLGQHGQLADLLHGKGKPLPDLRIERGLDREIDRDVKQRAGWREDQVAFRRDRRDTIDQHIEIGAPDVAAVDHAERQQQVRPGAPPHCVKLLRRTDQVDVQAMHRQVGRQLKIVAERAEIGRQHHLRPIHRQAPVRQLQRRALVGVEIEHQTGLVDLHPVGTRPGELRQHFLVNRQNRVEERQRGDILALGQRQPGHRAEQHRPCVIAERLCLEEFVDRLGRRQGEFLPRGQFWHHVVIVGVEPLGHFLRGAVQPVRAALMALRLLCATSPLRATRHREISVEADLAAFPAIARRHRAEHRRGVEHMIVEREVAAWDDVSAKRLLPRPGSGAQPLRGERQRVGVRLAGPEAF</sequence>
<organism evidence="2">
    <name type="scientific">hydrothermal vent metagenome</name>
    <dbReference type="NCBI Taxonomy" id="652676"/>
    <lineage>
        <taxon>unclassified sequences</taxon>
        <taxon>metagenomes</taxon>
        <taxon>ecological metagenomes</taxon>
    </lineage>
</organism>
<reference evidence="2" key="1">
    <citation type="submission" date="2015-10" db="EMBL/GenBank/DDBJ databases">
        <authorList>
            <person name="Gilbert D.G."/>
        </authorList>
    </citation>
    <scope>NUCLEOTIDE SEQUENCE</scope>
</reference>
<accession>A0A161K5J9</accession>
<feature type="region of interest" description="Disordered" evidence="1">
    <location>
        <begin position="77"/>
        <end position="102"/>
    </location>
</feature>
<evidence type="ECO:0000256" key="1">
    <source>
        <dbReference type="SAM" id="MobiDB-lite"/>
    </source>
</evidence>
<name>A0A161K5J9_9ZZZZ</name>
<dbReference type="EMBL" id="CZQE01000237">
    <property type="protein sequence ID" value="CUS45296.1"/>
    <property type="molecule type" value="Genomic_DNA"/>
</dbReference>
<gene>
    <name evidence="2" type="ORF">MGWOODY_Smn2480</name>
</gene>
<proteinExistence type="predicted"/>
<dbReference type="AlphaFoldDB" id="A0A161K5J9"/>
<feature type="compositionally biased region" description="Basic and acidic residues" evidence="1">
    <location>
        <begin position="77"/>
        <end position="99"/>
    </location>
</feature>